<evidence type="ECO:0000256" key="1">
    <source>
        <dbReference type="SAM" id="Phobius"/>
    </source>
</evidence>
<dbReference type="Proteomes" id="UP000239665">
    <property type="component" value="Chromosome 1"/>
</dbReference>
<evidence type="ECO:0000313" key="3">
    <source>
        <dbReference type="Proteomes" id="UP000239665"/>
    </source>
</evidence>
<keyword evidence="3" id="KW-1185">Reference proteome</keyword>
<feature type="transmembrane region" description="Helical" evidence="1">
    <location>
        <begin position="108"/>
        <end position="132"/>
    </location>
</feature>
<evidence type="ECO:0000313" key="2">
    <source>
        <dbReference type="EMBL" id="SOS24681.1"/>
    </source>
</evidence>
<reference evidence="2 3" key="1">
    <citation type="submission" date="2017-11" db="EMBL/GenBank/DDBJ databases">
        <authorList>
            <person name="Blom J."/>
        </authorList>
    </citation>
    <scope>NUCLEOTIDE SEQUENCE [LARGE SCALE GENOMIC DNA]</scope>
    <source>
        <strain evidence="2 3">CFBP3846</strain>
    </source>
</reference>
<proteinExistence type="predicted"/>
<keyword evidence="1" id="KW-0812">Transmembrane</keyword>
<sequence>MKILAGIVGGLILAILVSMVVGIAGAVSPETSGARGAIVFFVAWVVALVIAIYAPTAGKAWRRLMVMSGIAAFMLPLSGIIFTGSHIATNLSGAHSGAEKAGAAIGGTLVSGFLGFIGFFLGVIFLIIGLLVGRDKQIVYVQAPPIKQRKIDT</sequence>
<organism evidence="2 3">
    <name type="scientific">Pseudomonas syringae pv. avii</name>
    <dbReference type="NCBI Taxonomy" id="663959"/>
    <lineage>
        <taxon>Bacteria</taxon>
        <taxon>Pseudomonadati</taxon>
        <taxon>Pseudomonadota</taxon>
        <taxon>Gammaproteobacteria</taxon>
        <taxon>Pseudomonadales</taxon>
        <taxon>Pseudomonadaceae</taxon>
        <taxon>Pseudomonas</taxon>
        <taxon>Pseudomonas syringae</taxon>
    </lineage>
</organism>
<name>A0ABY1TZZ1_PSESX</name>
<gene>
    <name evidence="2" type="ORF">CFBP3846_00240</name>
</gene>
<feature type="transmembrane region" description="Helical" evidence="1">
    <location>
        <begin position="66"/>
        <end position="88"/>
    </location>
</feature>
<keyword evidence="1" id="KW-0472">Membrane</keyword>
<accession>A0ABY1TZZ1</accession>
<dbReference type="EMBL" id="LT963402">
    <property type="protein sequence ID" value="SOS24681.1"/>
    <property type="molecule type" value="Genomic_DNA"/>
</dbReference>
<feature type="transmembrane region" description="Helical" evidence="1">
    <location>
        <begin position="36"/>
        <end position="54"/>
    </location>
</feature>
<protein>
    <submittedName>
        <fullName evidence="2">Uncharacterized protein</fullName>
    </submittedName>
</protein>
<keyword evidence="1" id="KW-1133">Transmembrane helix</keyword>
<dbReference type="RefSeq" id="WP_060412803.1">
    <property type="nucleotide sequence ID" value="NZ_LIIJ01000101.1"/>
</dbReference>